<gene>
    <name evidence="1" type="ORF">H6G05_20710</name>
</gene>
<dbReference type="RefSeq" id="WP_190581032.1">
    <property type="nucleotide sequence ID" value="NZ_CAWPQU010000041.1"/>
</dbReference>
<organism evidence="1 2">
    <name type="scientific">Phormidium tenue FACHB-1050</name>
    <dbReference type="NCBI Taxonomy" id="2692857"/>
    <lineage>
        <taxon>Bacteria</taxon>
        <taxon>Bacillati</taxon>
        <taxon>Cyanobacteriota</taxon>
        <taxon>Cyanophyceae</taxon>
        <taxon>Oscillatoriophycideae</taxon>
        <taxon>Oscillatoriales</taxon>
        <taxon>Oscillatoriaceae</taxon>
        <taxon>Phormidium</taxon>
    </lineage>
</organism>
<reference evidence="1 2" key="1">
    <citation type="journal article" date="2020" name="ISME J.">
        <title>Comparative genomics reveals insights into cyanobacterial evolution and habitat adaptation.</title>
        <authorList>
            <person name="Chen M.Y."/>
            <person name="Teng W.K."/>
            <person name="Zhao L."/>
            <person name="Hu C.X."/>
            <person name="Zhou Y.K."/>
            <person name="Han B.P."/>
            <person name="Song L.R."/>
            <person name="Shu W.S."/>
        </authorList>
    </citation>
    <scope>NUCLEOTIDE SEQUENCE [LARGE SCALE GENOMIC DNA]</scope>
    <source>
        <strain evidence="1 2">FACHB-1050</strain>
    </source>
</reference>
<dbReference type="SUPFAM" id="SSF89447">
    <property type="entry name" value="AbrB/MazE/MraZ-like"/>
    <property type="match status" value="1"/>
</dbReference>
<dbReference type="NCBIfam" id="NF007429">
    <property type="entry name" value="PRK09974.1"/>
    <property type="match status" value="1"/>
</dbReference>
<dbReference type="InterPro" id="IPR037914">
    <property type="entry name" value="SpoVT-AbrB_sf"/>
</dbReference>
<sequence length="110" mass="12186">MTVTLAPCSESTLTDRYQTTIPDPIRKALGLNKRDKICYTIESDGRVVISRADQTDSDPIIGQFLNFLAQDIEKNPQHVKVLSTALVSRVQALVADIEIDLDAPLTDEDE</sequence>
<dbReference type="InterPro" id="IPR031848">
    <property type="entry name" value="PrlF_antitoxin"/>
</dbReference>
<dbReference type="Proteomes" id="UP000618445">
    <property type="component" value="Unassembled WGS sequence"/>
</dbReference>
<evidence type="ECO:0000313" key="1">
    <source>
        <dbReference type="EMBL" id="MBD2319254.1"/>
    </source>
</evidence>
<dbReference type="Pfam" id="PF15937">
    <property type="entry name" value="PrlF_antitoxin"/>
    <property type="match status" value="1"/>
</dbReference>
<accession>A0ABR8CEV5</accession>
<protein>
    <submittedName>
        <fullName evidence="1">Type II toxin-antitoxin system PrlF family antitoxin</fullName>
    </submittedName>
</protein>
<name>A0ABR8CEV5_9CYAN</name>
<comment type="caution">
    <text evidence="1">The sequence shown here is derived from an EMBL/GenBank/DDBJ whole genome shotgun (WGS) entry which is preliminary data.</text>
</comment>
<evidence type="ECO:0000313" key="2">
    <source>
        <dbReference type="Proteomes" id="UP000618445"/>
    </source>
</evidence>
<keyword evidence="2" id="KW-1185">Reference proteome</keyword>
<dbReference type="Gene3D" id="2.10.260.10">
    <property type="match status" value="1"/>
</dbReference>
<dbReference type="EMBL" id="JACJQY010000046">
    <property type="protein sequence ID" value="MBD2319254.1"/>
    <property type="molecule type" value="Genomic_DNA"/>
</dbReference>
<proteinExistence type="predicted"/>